<gene>
    <name evidence="6" type="ORF">PHATR_46808</name>
</gene>
<dbReference type="PROSITE" id="PS50059">
    <property type="entry name" value="FKBP_PPIASE"/>
    <property type="match status" value="1"/>
</dbReference>
<reference evidence="7" key="2">
    <citation type="submission" date="2008-08" db="EMBL/GenBank/DDBJ databases">
        <authorList>
            <consortium name="Diatom Consortium"/>
            <person name="Grigoriev I."/>
            <person name="Grimwood J."/>
            <person name="Kuo A."/>
            <person name="Otillar R.P."/>
            <person name="Salamov A."/>
            <person name="Detter J.C."/>
            <person name="Lindquist E."/>
            <person name="Shapiro H."/>
            <person name="Lucas S."/>
            <person name="Glavina del Rio T."/>
            <person name="Pitluck S."/>
            <person name="Rokhsar D."/>
            <person name="Bowler C."/>
        </authorList>
    </citation>
    <scope>GENOME REANNOTATION</scope>
    <source>
        <strain evidence="7">CCAP 1055/1</strain>
    </source>
</reference>
<feature type="compositionally biased region" description="Basic and acidic residues" evidence="4">
    <location>
        <begin position="335"/>
        <end position="364"/>
    </location>
</feature>
<protein>
    <recommendedName>
        <fullName evidence="3">peptidylprolyl isomerase</fullName>
        <ecNumber evidence="3">5.2.1.8</ecNumber>
    </recommendedName>
</protein>
<evidence type="ECO:0000313" key="6">
    <source>
        <dbReference type="EMBL" id="ACI65373.1"/>
    </source>
</evidence>
<dbReference type="EC" id="5.2.1.8" evidence="3"/>
<evidence type="ECO:0000256" key="1">
    <source>
        <dbReference type="ARBA" id="ARBA00022737"/>
    </source>
</evidence>
<dbReference type="eggNOG" id="KOG0543">
    <property type="taxonomic scope" value="Eukaryota"/>
</dbReference>
<dbReference type="OrthoDB" id="48164at2759"/>
<dbReference type="PANTHER" id="PTHR46512">
    <property type="entry name" value="PEPTIDYLPROLYL ISOMERASE"/>
    <property type="match status" value="1"/>
</dbReference>
<dbReference type="GO" id="GO:0044183">
    <property type="term" value="F:protein folding chaperone"/>
    <property type="evidence" value="ECO:0007669"/>
    <property type="project" value="TreeGrafter"/>
</dbReference>
<feature type="region of interest" description="Disordered" evidence="4">
    <location>
        <begin position="1"/>
        <end position="42"/>
    </location>
</feature>
<keyword evidence="3" id="KW-0413">Isomerase</keyword>
<dbReference type="STRING" id="556484.B5Y3V0"/>
<evidence type="ECO:0000256" key="2">
    <source>
        <dbReference type="ARBA" id="ARBA00022803"/>
    </source>
</evidence>
<dbReference type="InterPro" id="IPR046357">
    <property type="entry name" value="PPIase_dom_sf"/>
</dbReference>
<evidence type="ECO:0000259" key="5">
    <source>
        <dbReference type="PROSITE" id="PS50059"/>
    </source>
</evidence>
<evidence type="ECO:0000256" key="3">
    <source>
        <dbReference type="PROSITE-ProRule" id="PRU00277"/>
    </source>
</evidence>
<dbReference type="EMBL" id="CP001141">
    <property type="protein sequence ID" value="ACI65373.1"/>
    <property type="molecule type" value="Genomic_DNA"/>
</dbReference>
<dbReference type="Gene3D" id="1.25.40.10">
    <property type="entry name" value="Tetratricopeptide repeat domain"/>
    <property type="match status" value="1"/>
</dbReference>
<feature type="region of interest" description="Disordered" evidence="4">
    <location>
        <begin position="334"/>
        <end position="367"/>
    </location>
</feature>
<dbReference type="Gene3D" id="3.10.50.40">
    <property type="match status" value="1"/>
</dbReference>
<organism evidence="6 7">
    <name type="scientific">Phaeodactylum tricornutum (strain CCAP 1055/1)</name>
    <dbReference type="NCBI Taxonomy" id="556484"/>
    <lineage>
        <taxon>Eukaryota</taxon>
        <taxon>Sar</taxon>
        <taxon>Stramenopiles</taxon>
        <taxon>Ochrophyta</taxon>
        <taxon>Bacillariophyta</taxon>
        <taxon>Bacillariophyceae</taxon>
        <taxon>Bacillariophycidae</taxon>
        <taxon>Naviculales</taxon>
        <taxon>Phaeodactylaceae</taxon>
        <taxon>Phaeodactylum</taxon>
    </lineage>
</organism>
<dbReference type="PaxDb" id="2850-Phatr46808"/>
<accession>B5Y3V0</accession>
<dbReference type="InterPro" id="IPR001179">
    <property type="entry name" value="PPIase_FKBP_dom"/>
</dbReference>
<dbReference type="RefSeq" id="XP_002185903.1">
    <property type="nucleotide sequence ID" value="XM_002185867.1"/>
</dbReference>
<keyword evidence="2" id="KW-0802">TPR repeat</keyword>
<keyword evidence="1" id="KW-0677">Repeat</keyword>
<dbReference type="GO" id="GO:0005740">
    <property type="term" value="C:mitochondrial envelope"/>
    <property type="evidence" value="ECO:0007669"/>
    <property type="project" value="TreeGrafter"/>
</dbReference>
<dbReference type="InParanoid" id="B5Y3V0"/>
<dbReference type="InterPro" id="IPR050754">
    <property type="entry name" value="FKBP4/5/8-like"/>
</dbReference>
<dbReference type="InterPro" id="IPR011990">
    <property type="entry name" value="TPR-like_helical_dom_sf"/>
</dbReference>
<dbReference type="AlphaFoldDB" id="B5Y3V0"/>
<dbReference type="GeneID" id="7204672"/>
<evidence type="ECO:0000256" key="4">
    <source>
        <dbReference type="SAM" id="MobiDB-lite"/>
    </source>
</evidence>
<dbReference type="Pfam" id="PF00254">
    <property type="entry name" value="FKBP_C"/>
    <property type="match status" value="1"/>
</dbReference>
<proteinExistence type="predicted"/>
<dbReference type="SUPFAM" id="SSF54534">
    <property type="entry name" value="FKBP-like"/>
    <property type="match status" value="1"/>
</dbReference>
<keyword evidence="3" id="KW-0697">Rotamase</keyword>
<sequence length="436" mass="48699">MSITKKETATEQDDSTKKASIEEATKEKVEPTGDENSVNKDSWERLMGDDLLMKSLGLTGEAPVSTPVQPQDAVVIDFVGRLAPTLEDSDGPIFQEAKDWLIVIGEKNVLPALEMGVRFMKLGETAVVWSHSKYAYGPSGRVHGDYNLPADSDVRYQITVKSILSEEKRSEPETLIQLGLAKKEIGNDAYANEWSDGMGKDRIKLLYQRAVKDMEFIVQSSEHSEEIREQATTVMLDCLNNIAAVQMRAKEFHAAKATAVQVLSYDPDNFKGLMRAAKAALLDPASSYEEVDAAIQAAAEKSGANQTDVQRLRADFKRRKQDYDQKSKAMFSKLGKTDAKPSKEAIKNDTEVKESEEKSRKPEMDVVPNEAALDSSEKATVWWKRLPWKDTILPYGFQLLMPFVMYYYFTIAKARQEAKYGDSTTTPSFSTGAEEL</sequence>
<dbReference type="KEGG" id="pti:PHATR_46808"/>
<dbReference type="GO" id="GO:0012505">
    <property type="term" value="C:endomembrane system"/>
    <property type="evidence" value="ECO:0007669"/>
    <property type="project" value="TreeGrafter"/>
</dbReference>
<dbReference type="GO" id="GO:0005829">
    <property type="term" value="C:cytosol"/>
    <property type="evidence" value="ECO:0007669"/>
    <property type="project" value="TreeGrafter"/>
</dbReference>
<comment type="catalytic activity">
    <reaction evidence="3">
        <text>[protein]-peptidylproline (omega=180) = [protein]-peptidylproline (omega=0)</text>
        <dbReference type="Rhea" id="RHEA:16237"/>
        <dbReference type="Rhea" id="RHEA-COMP:10747"/>
        <dbReference type="Rhea" id="RHEA-COMP:10748"/>
        <dbReference type="ChEBI" id="CHEBI:83833"/>
        <dbReference type="ChEBI" id="CHEBI:83834"/>
        <dbReference type="EC" id="5.2.1.8"/>
    </reaction>
</comment>
<dbReference type="SUPFAM" id="SSF48452">
    <property type="entry name" value="TPR-like"/>
    <property type="match status" value="1"/>
</dbReference>
<keyword evidence="7" id="KW-1185">Reference proteome</keyword>
<dbReference type="GO" id="GO:0016020">
    <property type="term" value="C:membrane"/>
    <property type="evidence" value="ECO:0007669"/>
    <property type="project" value="TreeGrafter"/>
</dbReference>
<name>B5Y3V0_PHATC</name>
<dbReference type="HOGENOM" id="CLU_629254_0_0_1"/>
<reference evidence="6 7" key="1">
    <citation type="journal article" date="2008" name="Nature">
        <title>The Phaeodactylum genome reveals the evolutionary history of diatom genomes.</title>
        <authorList>
            <person name="Bowler C."/>
            <person name="Allen A.E."/>
            <person name="Badger J.H."/>
            <person name="Grimwood J."/>
            <person name="Jabbari K."/>
            <person name="Kuo A."/>
            <person name="Maheswari U."/>
            <person name="Martens C."/>
            <person name="Maumus F."/>
            <person name="Otillar R.P."/>
            <person name="Rayko E."/>
            <person name="Salamov A."/>
            <person name="Vandepoele K."/>
            <person name="Beszteri B."/>
            <person name="Gruber A."/>
            <person name="Heijde M."/>
            <person name="Katinka M."/>
            <person name="Mock T."/>
            <person name="Valentin K."/>
            <person name="Verret F."/>
            <person name="Berges J.A."/>
            <person name="Brownlee C."/>
            <person name="Cadoret J.P."/>
            <person name="Chiovitti A."/>
            <person name="Choi C.J."/>
            <person name="Coesel S."/>
            <person name="De Martino A."/>
            <person name="Detter J.C."/>
            <person name="Durkin C."/>
            <person name="Falciatore A."/>
            <person name="Fournet J."/>
            <person name="Haruta M."/>
            <person name="Huysman M.J."/>
            <person name="Jenkins B.D."/>
            <person name="Jiroutova K."/>
            <person name="Jorgensen R.E."/>
            <person name="Joubert Y."/>
            <person name="Kaplan A."/>
            <person name="Kroger N."/>
            <person name="Kroth P.G."/>
            <person name="La Roche J."/>
            <person name="Lindquist E."/>
            <person name="Lommer M."/>
            <person name="Martin-Jezequel V."/>
            <person name="Lopez P.J."/>
            <person name="Lucas S."/>
            <person name="Mangogna M."/>
            <person name="McGinnis K."/>
            <person name="Medlin L.K."/>
            <person name="Montsant A."/>
            <person name="Oudot-Le Secq M.P."/>
            <person name="Napoli C."/>
            <person name="Obornik M."/>
            <person name="Parker M.S."/>
            <person name="Petit J.L."/>
            <person name="Porcel B.M."/>
            <person name="Poulsen N."/>
            <person name="Robison M."/>
            <person name="Rychlewski L."/>
            <person name="Rynearson T.A."/>
            <person name="Schmutz J."/>
            <person name="Shapiro H."/>
            <person name="Siaut M."/>
            <person name="Stanley M."/>
            <person name="Sussman M.R."/>
            <person name="Taylor A.R."/>
            <person name="Vardi A."/>
            <person name="von Dassow P."/>
            <person name="Vyverman W."/>
            <person name="Willis A."/>
            <person name="Wyrwicz L.S."/>
            <person name="Rokhsar D.S."/>
            <person name="Weissenbach J."/>
            <person name="Armbrust E.V."/>
            <person name="Green B.R."/>
            <person name="Van de Peer Y."/>
            <person name="Grigoriev I.V."/>
        </authorList>
    </citation>
    <scope>NUCLEOTIDE SEQUENCE [LARGE SCALE GENOMIC DNA]</scope>
    <source>
        <strain evidence="6 7">CCAP 1055/1</strain>
    </source>
</reference>
<dbReference type="Proteomes" id="UP000000759">
    <property type="component" value="Chromosome 11"/>
</dbReference>
<dbReference type="GO" id="GO:0003755">
    <property type="term" value="F:peptidyl-prolyl cis-trans isomerase activity"/>
    <property type="evidence" value="ECO:0007669"/>
    <property type="project" value="UniProtKB-KW"/>
</dbReference>
<evidence type="ECO:0000313" key="7">
    <source>
        <dbReference type="Proteomes" id="UP000000759"/>
    </source>
</evidence>
<feature type="domain" description="PPIase FKBP-type" evidence="5">
    <location>
        <begin position="71"/>
        <end position="164"/>
    </location>
</feature>
<dbReference type="PANTHER" id="PTHR46512:SF1">
    <property type="entry name" value="PEPTIDYLPROLYL ISOMERASE"/>
    <property type="match status" value="1"/>
</dbReference>